<reference evidence="3 4" key="1">
    <citation type="submission" date="2023-04" db="EMBL/GenBank/DDBJ databases">
        <title>Forest soil microbial communities from Buena Vista Peninsula, Colon Province, Panama.</title>
        <authorList>
            <person name="Bouskill N."/>
        </authorList>
    </citation>
    <scope>NUCLEOTIDE SEQUENCE [LARGE SCALE GENOMIC DNA]</scope>
    <source>
        <strain evidence="3 4">CFH S0262</strain>
    </source>
</reference>
<dbReference type="Gene3D" id="2.40.10.10">
    <property type="entry name" value="Trypsin-like serine proteases"/>
    <property type="match status" value="2"/>
</dbReference>
<dbReference type="InterPro" id="IPR033116">
    <property type="entry name" value="TRYPSIN_SER"/>
</dbReference>
<evidence type="ECO:0000256" key="2">
    <source>
        <dbReference type="SAM" id="SignalP"/>
    </source>
</evidence>
<gene>
    <name evidence="3" type="ORF">M2280_001689</name>
</gene>
<keyword evidence="2" id="KW-0732">Signal</keyword>
<accession>A0ABT6M855</accession>
<dbReference type="EMBL" id="JARXVC010000003">
    <property type="protein sequence ID" value="MDH6280477.1"/>
    <property type="molecule type" value="Genomic_DNA"/>
</dbReference>
<dbReference type="EC" id="3.4.21.-" evidence="3"/>
<evidence type="ECO:0000313" key="3">
    <source>
        <dbReference type="EMBL" id="MDH6280477.1"/>
    </source>
</evidence>
<keyword evidence="4" id="KW-1185">Reference proteome</keyword>
<evidence type="ECO:0000256" key="1">
    <source>
        <dbReference type="SAM" id="MobiDB-lite"/>
    </source>
</evidence>
<dbReference type="PROSITE" id="PS00134">
    <property type="entry name" value="TRYPSIN_HIS"/>
    <property type="match status" value="1"/>
</dbReference>
<dbReference type="InterPro" id="IPR043504">
    <property type="entry name" value="Peptidase_S1_PA_chymotrypsin"/>
</dbReference>
<organism evidence="3 4">
    <name type="scientific">Prescottella agglutinans</name>
    <dbReference type="NCBI Taxonomy" id="1644129"/>
    <lineage>
        <taxon>Bacteria</taxon>
        <taxon>Bacillati</taxon>
        <taxon>Actinomycetota</taxon>
        <taxon>Actinomycetes</taxon>
        <taxon>Mycobacteriales</taxon>
        <taxon>Nocardiaceae</taxon>
        <taxon>Prescottella</taxon>
    </lineage>
</organism>
<feature type="signal peptide" evidence="2">
    <location>
        <begin position="1"/>
        <end position="32"/>
    </location>
</feature>
<proteinExistence type="predicted"/>
<feature type="region of interest" description="Disordered" evidence="1">
    <location>
        <begin position="127"/>
        <end position="150"/>
    </location>
</feature>
<dbReference type="GO" id="GO:0016787">
    <property type="term" value="F:hydrolase activity"/>
    <property type="evidence" value="ECO:0007669"/>
    <property type="project" value="UniProtKB-KW"/>
</dbReference>
<dbReference type="Proteomes" id="UP001160334">
    <property type="component" value="Unassembled WGS sequence"/>
</dbReference>
<comment type="caution">
    <text evidence="3">The sequence shown here is derived from an EMBL/GenBank/DDBJ whole genome shotgun (WGS) entry which is preliminary data.</text>
</comment>
<dbReference type="InterPro" id="IPR018114">
    <property type="entry name" value="TRYPSIN_HIS"/>
</dbReference>
<dbReference type="InterPro" id="IPR009003">
    <property type="entry name" value="Peptidase_S1_PA"/>
</dbReference>
<dbReference type="RefSeq" id="WP_280759805.1">
    <property type="nucleotide sequence ID" value="NZ_JARXVC010000003.1"/>
</dbReference>
<dbReference type="Gene3D" id="3.30.300.50">
    <property type="match status" value="1"/>
</dbReference>
<name>A0ABT6M855_9NOCA</name>
<feature type="chain" id="PRO_5045801917" evidence="2">
    <location>
        <begin position="33"/>
        <end position="423"/>
    </location>
</feature>
<dbReference type="PROSITE" id="PS00135">
    <property type="entry name" value="TRYPSIN_SER"/>
    <property type="match status" value="1"/>
</dbReference>
<dbReference type="InterPro" id="IPR035070">
    <property type="entry name" value="Streptogrisin_prodomain"/>
</dbReference>
<dbReference type="CDD" id="cd21112">
    <property type="entry name" value="alphaLP-like"/>
    <property type="match status" value="1"/>
</dbReference>
<dbReference type="SUPFAM" id="SSF50494">
    <property type="entry name" value="Trypsin-like serine proteases"/>
    <property type="match status" value="1"/>
</dbReference>
<keyword evidence="3" id="KW-0378">Hydrolase</keyword>
<protein>
    <submittedName>
        <fullName evidence="3">Streptogrisin C</fullName>
        <ecNumber evidence="3">3.4.21.-</ecNumber>
    </submittedName>
</protein>
<evidence type="ECO:0000313" key="4">
    <source>
        <dbReference type="Proteomes" id="UP001160334"/>
    </source>
</evidence>
<sequence>MRKKLAKLARCAATVGTAVALAALSLPGTGHAAPEAPSADPLPADLVAAIQRDLHLTPQEYLARADAAQQVAGYASDLRRVDPGAFGGARLDPDGAPTVAVTSPEAAARVVAAGYRVEFVPSPIDAPEGALAQPNRRSSTPTSVPRFEVASGTDPIGGDAYITTVEPIATAQSFMVCSFGFTAADSAGTPLALSAGHCDPNRATTGTANAAAVYAPNRTDLPNSPRVGDFARSGIGSAGGGLDYSVIRLTPEAAAGGLGTPTVRGVGGEALTITGSAVPVVGAPVCKSGQTSGYTCGTVQDAAYSTALYGNGGESWRVHGFTHNACTLAGDSGGAIITGTRALGITSGSTVANAAGCAQAAAAGGMLGFGIPVRDILAQVNGASCPAGPGIAVRTDANPTGICETPEPTAAPGAFGSLGSTGS</sequence>